<sequence length="432" mass="49032">MHERKDSEHANSEHINSQSISSEPRNAGPLTTQPINTESTQQPSPQSPEELQASLGLLPHTIVLAKVKGYPPWPAMVLEEEILPENVRRIKPKTVRAEKKHSRPAINLPVQFFSDKTYIWIKSSDLKILTPDDIDEFLAKRARLKKNDLLVDAYRLAKAPPDMLASAEPDARRLKLSIKLNGTKKTAKGDKSTKNTKKSAKNRSIKEAPKYLDEDEPDYEYDSDESVRSADPEEYDSDWDFDDEIYDYAEGNYIFDDKDEQEHFVNEFPRAAELAAELEEYNEAIARIHDKIAPVLVEENVDDERLVVNQLRNLEKYLGTPGMPLVAFTKSPLYRVLLLTLHRPKELYPYESVRKAVKRLFQMLSLDPCLLTAEEAENDGTNDLSVEEPAKGEASVKKGEARVKKEEKVTSDKDKPSVEGASKEEKCNVNSQ</sequence>
<reference evidence="4" key="1">
    <citation type="journal article" date="2018" name="Nat. Microbiol.">
        <title>Leveraging single-cell genomics to expand the fungal tree of life.</title>
        <authorList>
            <person name="Ahrendt S.R."/>
            <person name="Quandt C.A."/>
            <person name="Ciobanu D."/>
            <person name="Clum A."/>
            <person name="Salamov A."/>
            <person name="Andreopoulos B."/>
            <person name="Cheng J.F."/>
            <person name="Woyke T."/>
            <person name="Pelin A."/>
            <person name="Henrissat B."/>
            <person name="Reynolds N.K."/>
            <person name="Benny G.L."/>
            <person name="Smith M.E."/>
            <person name="James T.Y."/>
            <person name="Grigoriev I.V."/>
        </authorList>
    </citation>
    <scope>NUCLEOTIDE SEQUENCE [LARGE SCALE GENOMIC DNA]</scope>
    <source>
        <strain evidence="4">Baker2002</strain>
    </source>
</reference>
<feature type="compositionally biased region" description="Basic residues" evidence="1">
    <location>
        <begin position="194"/>
        <end position="203"/>
    </location>
</feature>
<dbReference type="SUPFAM" id="SSF63748">
    <property type="entry name" value="Tudor/PWWP/MBT"/>
    <property type="match status" value="1"/>
</dbReference>
<dbReference type="Gene3D" id="2.30.30.140">
    <property type="match status" value="1"/>
</dbReference>
<keyword evidence="4" id="KW-1185">Reference proteome</keyword>
<feature type="compositionally biased region" description="Acidic residues" evidence="1">
    <location>
        <begin position="213"/>
        <end position="224"/>
    </location>
</feature>
<organism evidence="3 4">
    <name type="scientific">Metschnikowia bicuspidata</name>
    <dbReference type="NCBI Taxonomy" id="27322"/>
    <lineage>
        <taxon>Eukaryota</taxon>
        <taxon>Fungi</taxon>
        <taxon>Dikarya</taxon>
        <taxon>Ascomycota</taxon>
        <taxon>Saccharomycotina</taxon>
        <taxon>Pichiomycetes</taxon>
        <taxon>Metschnikowiaceae</taxon>
        <taxon>Metschnikowia</taxon>
    </lineage>
</organism>
<accession>A0A4P9ZG68</accession>
<dbReference type="InterPro" id="IPR000313">
    <property type="entry name" value="PWWP_dom"/>
</dbReference>
<dbReference type="OrthoDB" id="62853at2759"/>
<feature type="domain" description="PWWP" evidence="2">
    <location>
        <begin position="59"/>
        <end position="132"/>
    </location>
</feature>
<feature type="region of interest" description="Disordered" evidence="1">
    <location>
        <begin position="378"/>
        <end position="432"/>
    </location>
</feature>
<dbReference type="CDD" id="cd05840">
    <property type="entry name" value="PWWP_ScIOC4-like"/>
    <property type="match status" value="1"/>
</dbReference>
<feature type="compositionally biased region" description="Low complexity" evidence="1">
    <location>
        <begin position="37"/>
        <end position="50"/>
    </location>
</feature>
<feature type="region of interest" description="Disordered" evidence="1">
    <location>
        <begin position="184"/>
        <end position="237"/>
    </location>
</feature>
<feature type="compositionally biased region" description="Polar residues" evidence="1">
    <location>
        <begin position="13"/>
        <end position="36"/>
    </location>
</feature>
<feature type="compositionally biased region" description="Basic and acidic residues" evidence="1">
    <location>
        <begin position="388"/>
        <end position="432"/>
    </location>
</feature>
<name>A0A4P9ZG68_9ASCO</name>
<dbReference type="EMBL" id="ML004448">
    <property type="protein sequence ID" value="RKP31010.1"/>
    <property type="molecule type" value="Genomic_DNA"/>
</dbReference>
<dbReference type="AlphaFoldDB" id="A0A4P9ZG68"/>
<feature type="compositionally biased region" description="Basic and acidic residues" evidence="1">
    <location>
        <begin position="1"/>
        <end position="12"/>
    </location>
</feature>
<evidence type="ECO:0000313" key="3">
    <source>
        <dbReference type="EMBL" id="RKP31010.1"/>
    </source>
</evidence>
<evidence type="ECO:0000256" key="1">
    <source>
        <dbReference type="SAM" id="MobiDB-lite"/>
    </source>
</evidence>
<dbReference type="PROSITE" id="PS50812">
    <property type="entry name" value="PWWP"/>
    <property type="match status" value="1"/>
</dbReference>
<evidence type="ECO:0000259" key="2">
    <source>
        <dbReference type="PROSITE" id="PS50812"/>
    </source>
</evidence>
<gene>
    <name evidence="3" type="ORF">METBISCDRAFT_15038</name>
</gene>
<feature type="region of interest" description="Disordered" evidence="1">
    <location>
        <begin position="1"/>
        <end position="50"/>
    </location>
</feature>
<dbReference type="Proteomes" id="UP000268321">
    <property type="component" value="Unassembled WGS sequence"/>
</dbReference>
<proteinExistence type="predicted"/>
<dbReference type="InterPro" id="IPR035503">
    <property type="entry name" value="IOC4-like_PWWP"/>
</dbReference>
<dbReference type="Pfam" id="PF00855">
    <property type="entry name" value="PWWP"/>
    <property type="match status" value="1"/>
</dbReference>
<evidence type="ECO:0000313" key="4">
    <source>
        <dbReference type="Proteomes" id="UP000268321"/>
    </source>
</evidence>
<dbReference type="SMART" id="SM00293">
    <property type="entry name" value="PWWP"/>
    <property type="match status" value="1"/>
</dbReference>
<protein>
    <recommendedName>
        <fullName evidence="2">PWWP domain-containing protein</fullName>
    </recommendedName>
</protein>